<keyword evidence="7 11" id="KW-1133">Transmembrane helix</keyword>
<organism evidence="13 14">
    <name type="scientific">Melipona quadrifasciata</name>
    <dbReference type="NCBI Taxonomy" id="166423"/>
    <lineage>
        <taxon>Eukaryota</taxon>
        <taxon>Metazoa</taxon>
        <taxon>Ecdysozoa</taxon>
        <taxon>Arthropoda</taxon>
        <taxon>Hexapoda</taxon>
        <taxon>Insecta</taxon>
        <taxon>Pterygota</taxon>
        <taxon>Neoptera</taxon>
        <taxon>Endopterygota</taxon>
        <taxon>Hymenoptera</taxon>
        <taxon>Apocrita</taxon>
        <taxon>Aculeata</taxon>
        <taxon>Apoidea</taxon>
        <taxon>Anthophila</taxon>
        <taxon>Apidae</taxon>
        <taxon>Melipona</taxon>
    </lineage>
</organism>
<evidence type="ECO:0000256" key="3">
    <source>
        <dbReference type="ARBA" id="ARBA00022614"/>
    </source>
</evidence>
<protein>
    <submittedName>
        <fullName evidence="13">Protein toll</fullName>
    </submittedName>
</protein>
<evidence type="ECO:0000256" key="1">
    <source>
        <dbReference type="ARBA" id="ARBA00004479"/>
    </source>
</evidence>
<evidence type="ECO:0000256" key="9">
    <source>
        <dbReference type="ARBA" id="ARBA00023170"/>
    </source>
</evidence>
<accession>A0A0M8ZY10</accession>
<dbReference type="InterPro" id="IPR000157">
    <property type="entry name" value="TIR_dom"/>
</dbReference>
<dbReference type="Gene3D" id="3.40.50.10140">
    <property type="entry name" value="Toll/interleukin-1 receptor homology (TIR) domain"/>
    <property type="match status" value="1"/>
</dbReference>
<keyword evidence="5" id="KW-0732">Signal</keyword>
<keyword evidence="14" id="KW-1185">Reference proteome</keyword>
<sequence>MPNLWYIGHLQVTPNIIIAQIDQTHRKEGFWNSKNVTSIVYIHRERLGRMIDSSLRRSIILCIVIATCYAFNRQCPPQQGCSCISKINGDYEIHCPMNERSSFVVTVQQHDFIQTQCHNSPQWDSFNISELTSTDDIKDIFFQMCTLPTSLTLGEIVKKFGVRNVQKLVFQSFDDMSGTLNRKHLQGFPSLQRLILSSNGLTNLSSDLFADLPQLVWLDLRENRVRLSPGIFNYTPNLEVLELGNNMMENIEPRIFDPLKKLRLLNLWQNKTVELRSNGLKEVPADLFRGCLSLTNVSLQRNYIESLPEDLFKDLKNLSMLLLNFNELTSLPDEIFFDLSQLVKLDLSKNHLTSISSRLKSLDYLNMSENKLKEIEDMSFNFMPKLRIAVFSNNYLTFNTATSNPYWDDYGKKSPFYSCTALEELYLDRNNISEIFGDWMISTLYLRILDLQFNQITQLSVEDLQFVSNNIKVNLTHNQIKVINLAHVEEIAKYQKVPRDVLIFVEANPIKCDCSAYDFLRYLDKKLHPYVQNYFHIIPGHLTCQTPERLADVEVTNLKSKQLKCQISDPCPDRCTCWLIRDDETFLIDCSYKNLTSVPRNIKTLPSHNIELNFTGNELTRMLPLTEIGLDDVQISKLLLSNNNINKISVDELPLNMKVLELHNNNISRLNSDVLQFMKNTSLTELTLHGNPWTCDCDARDFLNFIQTKVIEIPDSLEITCENMDVPMVKMTATDLCSTNTLIIIVVSTTIAITGLIIGLLAALYYRYQREIKVWLYAHQLCLWLVTEDELDKDKLYDAFISYSHKDEDFVVNELVPQLESGPRPFKLCLHFRDWLAGEWIPTQIARSVQDSRRTIVVLSPNFLESVWGRMEFRAAHSQALSEGRARVILILYGEIGPTDDLDPELKAYLSMNTYVKWGDPWFWDKLRYALPHSPELIRNAIRRKIFAKHQPCIQISGEKKELIHTNNGPETPAASTPPADSLKIFISDEKEGNNKEHLGNLSPTDCSTKLILSTEELIKHNFDKVQCTTV</sequence>
<dbReference type="InterPro" id="IPR000483">
    <property type="entry name" value="Cys-rich_flank_reg_C"/>
</dbReference>
<dbReference type="SUPFAM" id="SSF52200">
    <property type="entry name" value="Toll/Interleukin receptor TIR domain"/>
    <property type="match status" value="1"/>
</dbReference>
<evidence type="ECO:0000313" key="14">
    <source>
        <dbReference type="Proteomes" id="UP000053105"/>
    </source>
</evidence>
<evidence type="ECO:0000256" key="11">
    <source>
        <dbReference type="SAM" id="Phobius"/>
    </source>
</evidence>
<name>A0A0M8ZY10_9HYME</name>
<dbReference type="Pfam" id="PF13676">
    <property type="entry name" value="TIR_2"/>
    <property type="match status" value="1"/>
</dbReference>
<evidence type="ECO:0000313" key="13">
    <source>
        <dbReference type="EMBL" id="KOX73247.1"/>
    </source>
</evidence>
<gene>
    <name evidence="13" type="ORF">WN51_00358</name>
</gene>
<dbReference type="InterPro" id="IPR035897">
    <property type="entry name" value="Toll_tir_struct_dom_sf"/>
</dbReference>
<dbReference type="EMBL" id="KQ435801">
    <property type="protein sequence ID" value="KOX73247.1"/>
    <property type="molecule type" value="Genomic_DNA"/>
</dbReference>
<evidence type="ECO:0000256" key="7">
    <source>
        <dbReference type="ARBA" id="ARBA00022989"/>
    </source>
</evidence>
<reference evidence="13 14" key="1">
    <citation type="submission" date="2015-07" db="EMBL/GenBank/DDBJ databases">
        <title>The genome of Melipona quadrifasciata.</title>
        <authorList>
            <person name="Pan H."/>
            <person name="Kapheim K."/>
        </authorList>
    </citation>
    <scope>NUCLEOTIDE SEQUENCE [LARGE SCALE GENOMIC DNA]</scope>
    <source>
        <strain evidence="13">0111107301</strain>
        <tissue evidence="13">Whole body</tissue>
    </source>
</reference>
<dbReference type="FunFam" id="3.80.10.10:FF:001164">
    <property type="entry name" value="GH01279p"/>
    <property type="match status" value="1"/>
</dbReference>
<dbReference type="SMART" id="SM00082">
    <property type="entry name" value="LRRCT"/>
    <property type="match status" value="2"/>
</dbReference>
<evidence type="ECO:0000256" key="8">
    <source>
        <dbReference type="ARBA" id="ARBA00023136"/>
    </source>
</evidence>
<evidence type="ECO:0000256" key="2">
    <source>
        <dbReference type="ARBA" id="ARBA00009634"/>
    </source>
</evidence>
<dbReference type="InterPro" id="IPR001611">
    <property type="entry name" value="Leu-rich_rpt"/>
</dbReference>
<dbReference type="GO" id="GO:0038023">
    <property type="term" value="F:signaling receptor activity"/>
    <property type="evidence" value="ECO:0007669"/>
    <property type="project" value="TreeGrafter"/>
</dbReference>
<evidence type="ECO:0000256" key="5">
    <source>
        <dbReference type="ARBA" id="ARBA00022729"/>
    </source>
</evidence>
<dbReference type="SMART" id="SM00369">
    <property type="entry name" value="LRR_TYP"/>
    <property type="match status" value="11"/>
</dbReference>
<feature type="transmembrane region" description="Helical" evidence="11">
    <location>
        <begin position="742"/>
        <end position="766"/>
    </location>
</feature>
<dbReference type="PROSITE" id="PS51450">
    <property type="entry name" value="LRR"/>
    <property type="match status" value="2"/>
</dbReference>
<dbReference type="PRINTS" id="PR01537">
    <property type="entry name" value="INTRLKN1R1F"/>
</dbReference>
<dbReference type="GO" id="GO:0005886">
    <property type="term" value="C:plasma membrane"/>
    <property type="evidence" value="ECO:0007669"/>
    <property type="project" value="TreeGrafter"/>
</dbReference>
<dbReference type="PANTHER" id="PTHR24365:SF541">
    <property type="entry name" value="PROTEIN TOLL-RELATED"/>
    <property type="match status" value="1"/>
</dbReference>
<dbReference type="InterPro" id="IPR003591">
    <property type="entry name" value="Leu-rich_rpt_typical-subtyp"/>
</dbReference>
<keyword evidence="9" id="KW-0675">Receptor</keyword>
<dbReference type="SUPFAM" id="SSF52058">
    <property type="entry name" value="L domain-like"/>
    <property type="match status" value="2"/>
</dbReference>
<proteinExistence type="inferred from homology"/>
<dbReference type="FunFam" id="3.40.50.10140:FF:000020">
    <property type="entry name" value="Blast:Protein toll"/>
    <property type="match status" value="1"/>
</dbReference>
<dbReference type="SMART" id="SM00255">
    <property type="entry name" value="TIR"/>
    <property type="match status" value="1"/>
</dbReference>
<comment type="subcellular location">
    <subcellularLocation>
        <location evidence="1">Membrane</location>
        <topology evidence="1">Single-pass type I membrane protein</topology>
    </subcellularLocation>
</comment>
<evidence type="ECO:0000256" key="6">
    <source>
        <dbReference type="ARBA" id="ARBA00022737"/>
    </source>
</evidence>
<evidence type="ECO:0000256" key="4">
    <source>
        <dbReference type="ARBA" id="ARBA00022692"/>
    </source>
</evidence>
<evidence type="ECO:0000256" key="10">
    <source>
        <dbReference type="ARBA" id="ARBA00023180"/>
    </source>
</evidence>
<keyword evidence="6" id="KW-0677">Repeat</keyword>
<dbReference type="PROSITE" id="PS50104">
    <property type="entry name" value="TIR"/>
    <property type="match status" value="1"/>
</dbReference>
<evidence type="ECO:0000259" key="12">
    <source>
        <dbReference type="PROSITE" id="PS50104"/>
    </source>
</evidence>
<dbReference type="Gene3D" id="3.80.10.10">
    <property type="entry name" value="Ribonuclease Inhibitor"/>
    <property type="match status" value="3"/>
</dbReference>
<dbReference type="AlphaFoldDB" id="A0A0M8ZY10"/>
<dbReference type="PANTHER" id="PTHR24365">
    <property type="entry name" value="TOLL-LIKE RECEPTOR"/>
    <property type="match status" value="1"/>
</dbReference>
<keyword evidence="10" id="KW-0325">Glycoprotein</keyword>
<keyword evidence="3" id="KW-0433">Leucine-rich repeat</keyword>
<dbReference type="GO" id="GO:0007165">
    <property type="term" value="P:signal transduction"/>
    <property type="evidence" value="ECO:0007669"/>
    <property type="project" value="InterPro"/>
</dbReference>
<dbReference type="InterPro" id="IPR032675">
    <property type="entry name" value="LRR_dom_sf"/>
</dbReference>
<comment type="similarity">
    <text evidence="2">Belongs to the Toll-like receptor family.</text>
</comment>
<dbReference type="Pfam" id="PF13855">
    <property type="entry name" value="LRR_8"/>
    <property type="match status" value="3"/>
</dbReference>
<keyword evidence="4 11" id="KW-0812">Transmembrane</keyword>
<keyword evidence="8 11" id="KW-0472">Membrane</keyword>
<dbReference type="STRING" id="166423.A0A0M8ZY10"/>
<feature type="domain" description="TIR" evidence="12">
    <location>
        <begin position="795"/>
        <end position="931"/>
    </location>
</feature>
<dbReference type="OrthoDB" id="1421090at2759"/>
<dbReference type="Proteomes" id="UP000053105">
    <property type="component" value="Unassembled WGS sequence"/>
</dbReference>